<dbReference type="EMBL" id="JACEIK010007901">
    <property type="protein sequence ID" value="MCE3050780.1"/>
    <property type="molecule type" value="Genomic_DNA"/>
</dbReference>
<gene>
    <name evidence="1" type="ORF">HAX54_048139</name>
</gene>
<protein>
    <submittedName>
        <fullName evidence="1">Uncharacterized protein</fullName>
    </submittedName>
</protein>
<evidence type="ECO:0000313" key="1">
    <source>
        <dbReference type="EMBL" id="MCE3050780.1"/>
    </source>
</evidence>
<evidence type="ECO:0000313" key="2">
    <source>
        <dbReference type="Proteomes" id="UP000823775"/>
    </source>
</evidence>
<accession>A0ABS8WMR0</accession>
<name>A0ABS8WMR0_DATST</name>
<proteinExistence type="predicted"/>
<reference evidence="1 2" key="1">
    <citation type="journal article" date="2021" name="BMC Genomics">
        <title>Datura genome reveals duplications of psychoactive alkaloid biosynthetic genes and high mutation rate following tissue culture.</title>
        <authorList>
            <person name="Rajewski A."/>
            <person name="Carter-House D."/>
            <person name="Stajich J."/>
            <person name="Litt A."/>
        </authorList>
    </citation>
    <scope>NUCLEOTIDE SEQUENCE [LARGE SCALE GENOMIC DNA]</scope>
    <source>
        <strain evidence="1">AR-01</strain>
    </source>
</reference>
<dbReference type="Proteomes" id="UP000823775">
    <property type="component" value="Unassembled WGS sequence"/>
</dbReference>
<keyword evidence="2" id="KW-1185">Reference proteome</keyword>
<feature type="non-terminal residue" evidence="1">
    <location>
        <position position="1"/>
    </location>
</feature>
<sequence>VGICPVAEERQGVAWCVAKGKREGRWSTSEGKLGFGVNGGPVRYGSGGLCSSERRNEERDGARMIGVWCGVVRFAGGGAATERRVRRWSGKGGEDGD</sequence>
<comment type="caution">
    <text evidence="1">The sequence shown here is derived from an EMBL/GenBank/DDBJ whole genome shotgun (WGS) entry which is preliminary data.</text>
</comment>
<organism evidence="1 2">
    <name type="scientific">Datura stramonium</name>
    <name type="common">Jimsonweed</name>
    <name type="synonym">Common thornapple</name>
    <dbReference type="NCBI Taxonomy" id="4076"/>
    <lineage>
        <taxon>Eukaryota</taxon>
        <taxon>Viridiplantae</taxon>
        <taxon>Streptophyta</taxon>
        <taxon>Embryophyta</taxon>
        <taxon>Tracheophyta</taxon>
        <taxon>Spermatophyta</taxon>
        <taxon>Magnoliopsida</taxon>
        <taxon>eudicotyledons</taxon>
        <taxon>Gunneridae</taxon>
        <taxon>Pentapetalae</taxon>
        <taxon>asterids</taxon>
        <taxon>lamiids</taxon>
        <taxon>Solanales</taxon>
        <taxon>Solanaceae</taxon>
        <taxon>Solanoideae</taxon>
        <taxon>Datureae</taxon>
        <taxon>Datura</taxon>
    </lineage>
</organism>